<evidence type="ECO:0000256" key="2">
    <source>
        <dbReference type="ARBA" id="ARBA00022723"/>
    </source>
</evidence>
<dbReference type="PANTHER" id="PTHR46233:SF3">
    <property type="entry name" value="HYDROXYACYLGLUTATHIONE HYDROLASE GLOC"/>
    <property type="match status" value="1"/>
</dbReference>
<evidence type="ECO:0000256" key="1">
    <source>
        <dbReference type="ARBA" id="ARBA00001947"/>
    </source>
</evidence>
<evidence type="ECO:0000259" key="5">
    <source>
        <dbReference type="SMART" id="SM00849"/>
    </source>
</evidence>
<dbReference type="KEGG" id="xcl:G4Z02_09220"/>
<dbReference type="InterPro" id="IPR051453">
    <property type="entry name" value="MBL_Glyoxalase_II"/>
</dbReference>
<organism evidence="6 7">
    <name type="scientific">Candidatus Xianfuyuplasma coldseepsis</name>
    <dbReference type="NCBI Taxonomy" id="2782163"/>
    <lineage>
        <taxon>Bacteria</taxon>
        <taxon>Bacillati</taxon>
        <taxon>Mycoplasmatota</taxon>
        <taxon>Mollicutes</taxon>
        <taxon>Candidatus Izemoplasmatales</taxon>
        <taxon>Candidatus Izemoplasmataceae</taxon>
        <taxon>Candidatus Xianfuyuplasma</taxon>
    </lineage>
</organism>
<gene>
    <name evidence="6" type="ORF">G4Z02_09220</name>
</gene>
<accession>A0A7L7KSX9</accession>
<evidence type="ECO:0000256" key="4">
    <source>
        <dbReference type="ARBA" id="ARBA00022833"/>
    </source>
</evidence>
<dbReference type="SUPFAM" id="SSF56281">
    <property type="entry name" value="Metallo-hydrolase/oxidoreductase"/>
    <property type="match status" value="1"/>
</dbReference>
<proteinExistence type="predicted"/>
<dbReference type="GO" id="GO:0046872">
    <property type="term" value="F:metal ion binding"/>
    <property type="evidence" value="ECO:0007669"/>
    <property type="project" value="UniProtKB-KW"/>
</dbReference>
<keyword evidence="4" id="KW-0862">Zinc</keyword>
<comment type="cofactor">
    <cofactor evidence="1">
        <name>Zn(2+)</name>
        <dbReference type="ChEBI" id="CHEBI:29105"/>
    </cofactor>
</comment>
<keyword evidence="3 6" id="KW-0378">Hydrolase</keyword>
<keyword evidence="2" id="KW-0479">Metal-binding</keyword>
<reference evidence="6 7" key="1">
    <citation type="submission" date="2020-02" db="EMBL/GenBank/DDBJ databases">
        <authorList>
            <person name="Zheng R.K."/>
            <person name="Sun C.M."/>
        </authorList>
    </citation>
    <scope>NUCLEOTIDE SEQUENCE [LARGE SCALE GENOMIC DNA]</scope>
    <source>
        <strain evidence="7">zrk13</strain>
    </source>
</reference>
<dbReference type="EMBL" id="CP048914">
    <property type="protein sequence ID" value="QMS85920.1"/>
    <property type="molecule type" value="Genomic_DNA"/>
</dbReference>
<evidence type="ECO:0000313" key="6">
    <source>
        <dbReference type="EMBL" id="QMS85920.1"/>
    </source>
</evidence>
<dbReference type="GO" id="GO:0016787">
    <property type="term" value="F:hydrolase activity"/>
    <property type="evidence" value="ECO:0007669"/>
    <property type="project" value="UniProtKB-KW"/>
</dbReference>
<dbReference type="InterPro" id="IPR001279">
    <property type="entry name" value="Metallo-B-lactamas"/>
</dbReference>
<evidence type="ECO:0000256" key="3">
    <source>
        <dbReference type="ARBA" id="ARBA00022801"/>
    </source>
</evidence>
<dbReference type="Proteomes" id="UP000514720">
    <property type="component" value="Chromosome"/>
</dbReference>
<dbReference type="AlphaFoldDB" id="A0A7L7KSX9"/>
<dbReference type="CDD" id="cd06262">
    <property type="entry name" value="metallo-hydrolase-like_MBL-fold"/>
    <property type="match status" value="1"/>
</dbReference>
<keyword evidence="7" id="KW-1185">Reference proteome</keyword>
<protein>
    <submittedName>
        <fullName evidence="6">MBL fold metallo-hydrolase</fullName>
    </submittedName>
</protein>
<dbReference type="Gene3D" id="3.60.15.10">
    <property type="entry name" value="Ribonuclease Z/Hydroxyacylglutathione hydrolase-like"/>
    <property type="match status" value="1"/>
</dbReference>
<dbReference type="PANTHER" id="PTHR46233">
    <property type="entry name" value="HYDROXYACYLGLUTATHIONE HYDROLASE GLOC"/>
    <property type="match status" value="1"/>
</dbReference>
<evidence type="ECO:0000313" key="7">
    <source>
        <dbReference type="Proteomes" id="UP000514720"/>
    </source>
</evidence>
<dbReference type="SMART" id="SM00849">
    <property type="entry name" value="Lactamase_B"/>
    <property type="match status" value="1"/>
</dbReference>
<dbReference type="RefSeq" id="WP_258877733.1">
    <property type="nucleotide sequence ID" value="NZ_CP048914.1"/>
</dbReference>
<sequence>MVKAIINYFTENTYIINEQKDCYIIDPGAPVEEISSYITEKELHVRGILLTHGHFDHMYSINEVHGLYDCPVYIHELERDFLFDPNLNLSSTISKPIQFKLKRYIETVTDGGTLPLGRTQIKVLHTPGHTRGGVSYLYKRYVFSGDTLFKGTIGRTDLPTASKSDMDKSLRKLVSICKDNTVVYPGHGHFTTILTEKHENPYLQHLI</sequence>
<dbReference type="Pfam" id="PF00753">
    <property type="entry name" value="Lactamase_B"/>
    <property type="match status" value="1"/>
</dbReference>
<name>A0A7L7KSX9_9MOLU</name>
<dbReference type="InterPro" id="IPR036866">
    <property type="entry name" value="RibonucZ/Hydroxyglut_hydro"/>
</dbReference>
<feature type="domain" description="Metallo-beta-lactamase" evidence="5">
    <location>
        <begin position="10"/>
        <end position="187"/>
    </location>
</feature>